<protein>
    <submittedName>
        <fullName evidence="2">DUF6476 family protein</fullName>
    </submittedName>
</protein>
<name>A0ABT3BGG6_9RHOB</name>
<evidence type="ECO:0000313" key="3">
    <source>
        <dbReference type="Proteomes" id="UP001208690"/>
    </source>
</evidence>
<feature type="transmembrane region" description="Helical" evidence="1">
    <location>
        <begin position="20"/>
        <end position="44"/>
    </location>
</feature>
<proteinExistence type="predicted"/>
<dbReference type="Proteomes" id="UP001208690">
    <property type="component" value="Unassembled WGS sequence"/>
</dbReference>
<keyword evidence="1" id="KW-0472">Membrane</keyword>
<keyword evidence="1" id="KW-0812">Transmembrane</keyword>
<dbReference type="InterPro" id="IPR045519">
    <property type="entry name" value="DUF6476"/>
</dbReference>
<gene>
    <name evidence="2" type="ORF">MUB52_14425</name>
</gene>
<dbReference type="EMBL" id="JALIEB010000009">
    <property type="protein sequence ID" value="MCV3272630.1"/>
    <property type="molecule type" value="Genomic_DNA"/>
</dbReference>
<evidence type="ECO:0000256" key="1">
    <source>
        <dbReference type="SAM" id="Phobius"/>
    </source>
</evidence>
<reference evidence="2 3" key="1">
    <citation type="submission" date="2022-04" db="EMBL/GenBank/DDBJ databases">
        <title>Roseobacter sp. WL0113 is a bacterium isolated from neritic sediment.</title>
        <authorList>
            <person name="Wang L."/>
            <person name="He W."/>
            <person name="Zhang D.-F."/>
        </authorList>
    </citation>
    <scope>NUCLEOTIDE SEQUENCE [LARGE SCALE GENOMIC DNA]</scope>
    <source>
        <strain evidence="2 3">WL0113</strain>
    </source>
</reference>
<organism evidence="2 3">
    <name type="scientific">Roseobacter sinensis</name>
    <dbReference type="NCBI Taxonomy" id="2931391"/>
    <lineage>
        <taxon>Bacteria</taxon>
        <taxon>Pseudomonadati</taxon>
        <taxon>Pseudomonadota</taxon>
        <taxon>Alphaproteobacteria</taxon>
        <taxon>Rhodobacterales</taxon>
        <taxon>Roseobacteraceae</taxon>
        <taxon>Roseobacter</taxon>
    </lineage>
</organism>
<sequence>MDNPETDADAARPEPANLRFLRRLVTVLTATMIGGVLLIIALIVMRFNGPAPDLPETIALPDGARAVSFTQGPEWYAVTTDADEILIFDRVTGQLRQTIAVER</sequence>
<comment type="caution">
    <text evidence="2">The sequence shown here is derived from an EMBL/GenBank/DDBJ whole genome shotgun (WGS) entry which is preliminary data.</text>
</comment>
<accession>A0ABT3BGG6</accession>
<keyword evidence="3" id="KW-1185">Reference proteome</keyword>
<dbReference type="Pfam" id="PF20082">
    <property type="entry name" value="DUF6476"/>
    <property type="match status" value="1"/>
</dbReference>
<dbReference type="RefSeq" id="WP_263844947.1">
    <property type="nucleotide sequence ID" value="NZ_JALIEB010000009.1"/>
</dbReference>
<keyword evidence="1" id="KW-1133">Transmembrane helix</keyword>
<evidence type="ECO:0000313" key="2">
    <source>
        <dbReference type="EMBL" id="MCV3272630.1"/>
    </source>
</evidence>